<comment type="caution">
    <text evidence="6">The sequence shown here is derived from an EMBL/GenBank/DDBJ whole genome shotgun (WGS) entry which is preliminary data.</text>
</comment>
<proteinExistence type="predicted"/>
<dbReference type="EC" id="2.3.1.39" evidence="1"/>
<evidence type="ECO:0000256" key="3">
    <source>
        <dbReference type="ARBA" id="ARBA00023315"/>
    </source>
</evidence>
<evidence type="ECO:0000256" key="2">
    <source>
        <dbReference type="ARBA" id="ARBA00022679"/>
    </source>
</evidence>
<protein>
    <recommendedName>
        <fullName evidence="1">[acyl-carrier-protein] S-malonyltransferase</fullName>
        <ecNumber evidence="1">2.3.1.39</ecNumber>
    </recommendedName>
</protein>
<keyword evidence="2 6" id="KW-0808">Transferase</keyword>
<dbReference type="Gene3D" id="3.30.70.250">
    <property type="entry name" value="Malonyl-CoA ACP transacylase, ACP-binding"/>
    <property type="match status" value="1"/>
</dbReference>
<dbReference type="InterPro" id="IPR001227">
    <property type="entry name" value="Ac_transferase_dom_sf"/>
</dbReference>
<dbReference type="Pfam" id="PF00698">
    <property type="entry name" value="Acyl_transf_1"/>
    <property type="match status" value="1"/>
</dbReference>
<dbReference type="SUPFAM" id="SSF52151">
    <property type="entry name" value="FabD/lysophospholipase-like"/>
    <property type="match status" value="1"/>
</dbReference>
<gene>
    <name evidence="6" type="ORF">ENS06_14755</name>
</gene>
<accession>A0A832EEM6</accession>
<comment type="catalytic activity">
    <reaction evidence="4">
        <text>holo-[ACP] + malonyl-CoA = malonyl-[ACP] + CoA</text>
        <dbReference type="Rhea" id="RHEA:41792"/>
        <dbReference type="Rhea" id="RHEA-COMP:9623"/>
        <dbReference type="Rhea" id="RHEA-COMP:9685"/>
        <dbReference type="ChEBI" id="CHEBI:57287"/>
        <dbReference type="ChEBI" id="CHEBI:57384"/>
        <dbReference type="ChEBI" id="CHEBI:64479"/>
        <dbReference type="ChEBI" id="CHEBI:78449"/>
        <dbReference type="EC" id="2.3.1.39"/>
    </reaction>
</comment>
<evidence type="ECO:0000256" key="4">
    <source>
        <dbReference type="ARBA" id="ARBA00048462"/>
    </source>
</evidence>
<name>A0A832EEM6_9BACT</name>
<dbReference type="EMBL" id="DSTK01000040">
    <property type="protein sequence ID" value="HFK98571.1"/>
    <property type="molecule type" value="Genomic_DNA"/>
</dbReference>
<dbReference type="Gene3D" id="3.40.366.10">
    <property type="entry name" value="Malonyl-Coenzyme A Acyl Carrier Protein, domain 2"/>
    <property type="match status" value="1"/>
</dbReference>
<dbReference type="GO" id="GO:0005829">
    <property type="term" value="C:cytosol"/>
    <property type="evidence" value="ECO:0007669"/>
    <property type="project" value="TreeGrafter"/>
</dbReference>
<dbReference type="GO" id="GO:0004314">
    <property type="term" value="F:[acyl-carrier-protein] S-malonyltransferase activity"/>
    <property type="evidence" value="ECO:0007669"/>
    <property type="project" value="UniProtKB-EC"/>
</dbReference>
<dbReference type="SMART" id="SM00827">
    <property type="entry name" value="PKS_AT"/>
    <property type="match status" value="1"/>
</dbReference>
<dbReference type="InterPro" id="IPR014043">
    <property type="entry name" value="Acyl_transferase_dom"/>
</dbReference>
<dbReference type="InterPro" id="IPR016035">
    <property type="entry name" value="Acyl_Trfase/lysoPLipase"/>
</dbReference>
<dbReference type="AlphaFoldDB" id="A0A832EEM6"/>
<organism evidence="6">
    <name type="scientific">Desulfacinum infernum</name>
    <dbReference type="NCBI Taxonomy" id="35837"/>
    <lineage>
        <taxon>Bacteria</taxon>
        <taxon>Pseudomonadati</taxon>
        <taxon>Thermodesulfobacteriota</taxon>
        <taxon>Syntrophobacteria</taxon>
        <taxon>Syntrophobacterales</taxon>
        <taxon>Syntrophobacteraceae</taxon>
        <taxon>Desulfacinum</taxon>
    </lineage>
</organism>
<dbReference type="InterPro" id="IPR050858">
    <property type="entry name" value="Mal-CoA-ACP_Trans/PKS_FabD"/>
</dbReference>
<sequence length="332" mass="37049">MTVGSTAFVFPAFEMKYASYDIRQLEGVVDLFGEALARLGRASSLGVDRVIAAYGAAERYAGLTDEEKHHLCYIGSCVLADYVRRRGMTPNWIGPYSMGLFAALYAARCVSFEEGFALMNHVCQTAHQVGRHRQGYGMGSVVGLSRRRIEEIVRACGGEVFLSDEMSDKVVILSGKRVELDRVLEKARADGAFQGKMLNVELPYHSEIMQEAEDLIASFANRLCFKDPECPIVACTDQKILRTAEEVRREVCVNVLRPLNWKRTVEVLVERGVNRFVECGFCENLSKLLKMSAKHVEVWHPKRFHKLGVRKSAPSSMAGAEAFSASENAFEC</sequence>
<evidence type="ECO:0000313" key="6">
    <source>
        <dbReference type="EMBL" id="HFK98571.1"/>
    </source>
</evidence>
<keyword evidence="3 6" id="KW-0012">Acyltransferase</keyword>
<reference evidence="6" key="1">
    <citation type="journal article" date="2020" name="mSystems">
        <title>Genome- and Community-Level Interaction Insights into Carbon Utilization and Element Cycling Functions of Hydrothermarchaeota in Hydrothermal Sediment.</title>
        <authorList>
            <person name="Zhou Z."/>
            <person name="Liu Y."/>
            <person name="Xu W."/>
            <person name="Pan J."/>
            <person name="Luo Z.H."/>
            <person name="Li M."/>
        </authorList>
    </citation>
    <scope>NUCLEOTIDE SEQUENCE [LARGE SCALE GENOMIC DNA]</scope>
    <source>
        <strain evidence="6">SpSt-456</strain>
    </source>
</reference>
<dbReference type="PANTHER" id="PTHR42681:SF1">
    <property type="entry name" value="MALONYL-COA-ACYL CARRIER PROTEIN TRANSACYLASE, MITOCHONDRIAL"/>
    <property type="match status" value="1"/>
</dbReference>
<evidence type="ECO:0000259" key="5">
    <source>
        <dbReference type="SMART" id="SM00827"/>
    </source>
</evidence>
<dbReference type="PANTHER" id="PTHR42681">
    <property type="entry name" value="MALONYL-COA-ACYL CARRIER PROTEIN TRANSACYLASE, MITOCHONDRIAL"/>
    <property type="match status" value="1"/>
</dbReference>
<feature type="domain" description="Malonyl-CoA:ACP transacylase (MAT)" evidence="5">
    <location>
        <begin position="22"/>
        <end position="320"/>
    </location>
</feature>
<dbReference type="GO" id="GO:0006633">
    <property type="term" value="P:fatty acid biosynthetic process"/>
    <property type="evidence" value="ECO:0007669"/>
    <property type="project" value="TreeGrafter"/>
</dbReference>
<evidence type="ECO:0000256" key="1">
    <source>
        <dbReference type="ARBA" id="ARBA00013258"/>
    </source>
</evidence>